<dbReference type="Pfam" id="PF00571">
    <property type="entry name" value="CBS"/>
    <property type="match status" value="2"/>
</dbReference>
<sequence length="182" mass="19993">MPITKKVRDIMVPLSDYAVTNVKSSLKEAVLSLRKQYCQVEEGRCTEAGHRSVLVLDDSGALVGVLDFRSVLRVLIPEIAGGLTVRLESLGVAAAFAEAGAADLDESRLDFYGRVRKNAETRVSEIMLKVRGTIDAEADLMDALRLIYRNKVHMLPVFDAGKLVGVVRDSDLFLVVADIFRT</sequence>
<name>A0A4P8L3Z3_9BACT</name>
<evidence type="ECO:0000256" key="1">
    <source>
        <dbReference type="ARBA" id="ARBA00023122"/>
    </source>
</evidence>
<dbReference type="AlphaFoldDB" id="A0A4P8L3Z3"/>
<dbReference type="OrthoDB" id="5419202at2"/>
<dbReference type="InterPro" id="IPR046342">
    <property type="entry name" value="CBS_dom_sf"/>
</dbReference>
<feature type="domain" description="CBS" evidence="3">
    <location>
        <begin position="127"/>
        <end position="182"/>
    </location>
</feature>
<dbReference type="CDD" id="cd02205">
    <property type="entry name" value="CBS_pair_SF"/>
    <property type="match status" value="1"/>
</dbReference>
<dbReference type="PANTHER" id="PTHR43080">
    <property type="entry name" value="CBS DOMAIN-CONTAINING PROTEIN CBSX3, MITOCHONDRIAL"/>
    <property type="match status" value="1"/>
</dbReference>
<proteinExistence type="predicted"/>
<evidence type="ECO:0000313" key="5">
    <source>
        <dbReference type="Proteomes" id="UP000298602"/>
    </source>
</evidence>
<accession>A0A4P8L3Z3</accession>
<dbReference type="RefSeq" id="WP_137423694.1">
    <property type="nucleotide sequence ID" value="NZ_CP040098.1"/>
</dbReference>
<dbReference type="Gene3D" id="3.10.580.10">
    <property type="entry name" value="CBS-domain"/>
    <property type="match status" value="1"/>
</dbReference>
<evidence type="ECO:0000256" key="2">
    <source>
        <dbReference type="PROSITE-ProRule" id="PRU00703"/>
    </source>
</evidence>
<feature type="domain" description="CBS" evidence="3">
    <location>
        <begin position="11"/>
        <end position="81"/>
    </location>
</feature>
<dbReference type="SMART" id="SM00116">
    <property type="entry name" value="CBS"/>
    <property type="match status" value="2"/>
</dbReference>
<evidence type="ECO:0000313" key="4">
    <source>
        <dbReference type="EMBL" id="QCQ21725.1"/>
    </source>
</evidence>
<dbReference type="InterPro" id="IPR051257">
    <property type="entry name" value="Diverse_CBS-Domain"/>
</dbReference>
<protein>
    <submittedName>
        <fullName evidence="4">CBS domain-containing protein</fullName>
    </submittedName>
</protein>
<dbReference type="EMBL" id="CP040098">
    <property type="protein sequence ID" value="QCQ21725.1"/>
    <property type="molecule type" value="Genomic_DNA"/>
</dbReference>
<dbReference type="KEGG" id="dax:FDQ92_05745"/>
<keyword evidence="1 2" id="KW-0129">CBS domain</keyword>
<reference evidence="4 5" key="1">
    <citation type="submission" date="2019-05" db="EMBL/GenBank/DDBJ databases">
        <title>The Complete Genome Sequence of the n-alkane-degrading Desulfoglaeba alkanexedens ALDC reveals multiple alkylsuccinate synthase gene clusters.</title>
        <authorList>
            <person name="Callaghan A.V."/>
            <person name="Davidova I.A."/>
            <person name="Duncan K.E."/>
            <person name="Morris B."/>
            <person name="McInerney M.J."/>
        </authorList>
    </citation>
    <scope>NUCLEOTIDE SEQUENCE [LARGE SCALE GENOMIC DNA]</scope>
    <source>
        <strain evidence="4 5">ALDC</strain>
    </source>
</reference>
<dbReference type="SUPFAM" id="SSF54631">
    <property type="entry name" value="CBS-domain pair"/>
    <property type="match status" value="1"/>
</dbReference>
<dbReference type="PROSITE" id="PS51371">
    <property type="entry name" value="CBS"/>
    <property type="match status" value="2"/>
</dbReference>
<dbReference type="InterPro" id="IPR000644">
    <property type="entry name" value="CBS_dom"/>
</dbReference>
<evidence type="ECO:0000259" key="3">
    <source>
        <dbReference type="PROSITE" id="PS51371"/>
    </source>
</evidence>
<gene>
    <name evidence="4" type="ORF">FDQ92_05745</name>
</gene>
<organism evidence="4 5">
    <name type="scientific">Desulfoglaeba alkanexedens ALDC</name>
    <dbReference type="NCBI Taxonomy" id="980445"/>
    <lineage>
        <taxon>Bacteria</taxon>
        <taxon>Pseudomonadati</taxon>
        <taxon>Thermodesulfobacteriota</taxon>
        <taxon>Syntrophobacteria</taxon>
        <taxon>Syntrophobacterales</taxon>
        <taxon>Syntrophobacteraceae</taxon>
        <taxon>Desulfoglaeba</taxon>
    </lineage>
</organism>
<dbReference type="Proteomes" id="UP000298602">
    <property type="component" value="Chromosome"/>
</dbReference>
<dbReference type="PANTHER" id="PTHR43080:SF2">
    <property type="entry name" value="CBS DOMAIN-CONTAINING PROTEIN"/>
    <property type="match status" value="1"/>
</dbReference>
<keyword evidence="5" id="KW-1185">Reference proteome</keyword>
<reference evidence="4 5" key="2">
    <citation type="submission" date="2019-05" db="EMBL/GenBank/DDBJ databases">
        <authorList>
            <person name="Suflita J.M."/>
            <person name="Marks C.R."/>
        </authorList>
    </citation>
    <scope>NUCLEOTIDE SEQUENCE [LARGE SCALE GENOMIC DNA]</scope>
    <source>
        <strain evidence="4 5">ALDC</strain>
    </source>
</reference>